<proteinExistence type="predicted"/>
<protein>
    <submittedName>
        <fullName evidence="1">Uncharacterized protein</fullName>
    </submittedName>
</protein>
<gene>
    <name evidence="1" type="ORF">Tco_0728854</name>
</gene>
<accession>A0ABQ4YMC6</accession>
<reference evidence="1" key="1">
    <citation type="journal article" date="2022" name="Int. J. Mol. Sci.">
        <title>Draft Genome of Tanacetum Coccineum: Genomic Comparison of Closely Related Tanacetum-Family Plants.</title>
        <authorList>
            <person name="Yamashiro T."/>
            <person name="Shiraishi A."/>
            <person name="Nakayama K."/>
            <person name="Satake H."/>
        </authorList>
    </citation>
    <scope>NUCLEOTIDE SEQUENCE</scope>
</reference>
<name>A0ABQ4YMC6_9ASTR</name>
<sequence>MLLRVKGDKGSQDASDCLETTYEEIDEQELEAYYKYMVKIQEVPTAHSETDTKPLEKVESNVILDSPDMCDNDLQTDKNAKEYDDERVALANLIANLTLDTEENKKILKQLKKANTSLTQELKE</sequence>
<dbReference type="Proteomes" id="UP001151760">
    <property type="component" value="Unassembled WGS sequence"/>
</dbReference>
<evidence type="ECO:0000313" key="1">
    <source>
        <dbReference type="EMBL" id="GJS78973.1"/>
    </source>
</evidence>
<comment type="caution">
    <text evidence="1">The sequence shown here is derived from an EMBL/GenBank/DDBJ whole genome shotgun (WGS) entry which is preliminary data.</text>
</comment>
<evidence type="ECO:0000313" key="2">
    <source>
        <dbReference type="Proteomes" id="UP001151760"/>
    </source>
</evidence>
<reference evidence="1" key="2">
    <citation type="submission" date="2022-01" db="EMBL/GenBank/DDBJ databases">
        <authorList>
            <person name="Yamashiro T."/>
            <person name="Shiraishi A."/>
            <person name="Satake H."/>
            <person name="Nakayama K."/>
        </authorList>
    </citation>
    <scope>NUCLEOTIDE SEQUENCE</scope>
</reference>
<dbReference type="EMBL" id="BQNB010010564">
    <property type="protein sequence ID" value="GJS78973.1"/>
    <property type="molecule type" value="Genomic_DNA"/>
</dbReference>
<keyword evidence="2" id="KW-1185">Reference proteome</keyword>
<organism evidence="1 2">
    <name type="scientific">Tanacetum coccineum</name>
    <dbReference type="NCBI Taxonomy" id="301880"/>
    <lineage>
        <taxon>Eukaryota</taxon>
        <taxon>Viridiplantae</taxon>
        <taxon>Streptophyta</taxon>
        <taxon>Embryophyta</taxon>
        <taxon>Tracheophyta</taxon>
        <taxon>Spermatophyta</taxon>
        <taxon>Magnoliopsida</taxon>
        <taxon>eudicotyledons</taxon>
        <taxon>Gunneridae</taxon>
        <taxon>Pentapetalae</taxon>
        <taxon>asterids</taxon>
        <taxon>campanulids</taxon>
        <taxon>Asterales</taxon>
        <taxon>Asteraceae</taxon>
        <taxon>Asteroideae</taxon>
        <taxon>Anthemideae</taxon>
        <taxon>Anthemidinae</taxon>
        <taxon>Tanacetum</taxon>
    </lineage>
</organism>